<name>A0A0V0GQB0_SOLCH</name>
<protein>
    <submittedName>
        <fullName evidence="2">Putative ovule protein</fullName>
    </submittedName>
</protein>
<dbReference type="AlphaFoldDB" id="A0A0V0GQB0"/>
<sequence>QICPVALLNCDSNKLTRLDFSGELLDFSGDSKVQPIRISFFFFRFLLSYFVFLLQTSKFPTLYNLTIDKNCLCNDCFARN</sequence>
<evidence type="ECO:0000256" key="1">
    <source>
        <dbReference type="SAM" id="Phobius"/>
    </source>
</evidence>
<evidence type="ECO:0000313" key="2">
    <source>
        <dbReference type="EMBL" id="JAP09927.1"/>
    </source>
</evidence>
<dbReference type="EMBL" id="GEDG01034057">
    <property type="protein sequence ID" value="JAP09927.1"/>
    <property type="molecule type" value="Transcribed_RNA"/>
</dbReference>
<keyword evidence="1" id="KW-1133">Transmembrane helix</keyword>
<reference evidence="2" key="1">
    <citation type="submission" date="2015-12" db="EMBL/GenBank/DDBJ databases">
        <title>Gene expression during late stages of embryo sac development: a critical building block for successful pollen-pistil interactions.</title>
        <authorList>
            <person name="Liu Y."/>
            <person name="Joly V."/>
            <person name="Sabar M."/>
            <person name="Matton D.P."/>
        </authorList>
    </citation>
    <scope>NUCLEOTIDE SEQUENCE</scope>
</reference>
<proteinExistence type="predicted"/>
<feature type="non-terminal residue" evidence="2">
    <location>
        <position position="1"/>
    </location>
</feature>
<keyword evidence="1" id="KW-0812">Transmembrane</keyword>
<keyword evidence="1" id="KW-0472">Membrane</keyword>
<feature type="transmembrane region" description="Helical" evidence="1">
    <location>
        <begin position="36"/>
        <end position="54"/>
    </location>
</feature>
<accession>A0A0V0GQB0</accession>
<organism evidence="2">
    <name type="scientific">Solanum chacoense</name>
    <name type="common">Chaco potato</name>
    <dbReference type="NCBI Taxonomy" id="4108"/>
    <lineage>
        <taxon>Eukaryota</taxon>
        <taxon>Viridiplantae</taxon>
        <taxon>Streptophyta</taxon>
        <taxon>Embryophyta</taxon>
        <taxon>Tracheophyta</taxon>
        <taxon>Spermatophyta</taxon>
        <taxon>Magnoliopsida</taxon>
        <taxon>eudicotyledons</taxon>
        <taxon>Gunneridae</taxon>
        <taxon>Pentapetalae</taxon>
        <taxon>asterids</taxon>
        <taxon>lamiids</taxon>
        <taxon>Solanales</taxon>
        <taxon>Solanaceae</taxon>
        <taxon>Solanoideae</taxon>
        <taxon>Solaneae</taxon>
        <taxon>Solanum</taxon>
    </lineage>
</organism>